<evidence type="ECO:0000256" key="5">
    <source>
        <dbReference type="ARBA" id="ARBA00023198"/>
    </source>
</evidence>
<dbReference type="InterPro" id="IPR001315">
    <property type="entry name" value="CARD"/>
</dbReference>
<feature type="domain" description="Pyrin" evidence="7">
    <location>
        <begin position="156"/>
        <end position="238"/>
    </location>
</feature>
<reference evidence="10" key="1">
    <citation type="submission" date="2025-08" db="UniProtKB">
        <authorList>
            <consortium name="RefSeq"/>
        </authorList>
    </citation>
    <scope>IDENTIFICATION</scope>
</reference>
<dbReference type="PROSITE" id="PS51830">
    <property type="entry name" value="FIIND"/>
    <property type="match status" value="1"/>
</dbReference>
<dbReference type="SMART" id="SM01289">
    <property type="entry name" value="PYRIN"/>
    <property type="match status" value="3"/>
</dbReference>
<feature type="domain" description="Pyrin" evidence="7">
    <location>
        <begin position="308"/>
        <end position="397"/>
    </location>
</feature>
<dbReference type="PROSITE" id="PS50824">
    <property type="entry name" value="DAPIN"/>
    <property type="match status" value="2"/>
</dbReference>
<evidence type="ECO:0000259" key="8">
    <source>
        <dbReference type="PROSITE" id="PS51830"/>
    </source>
</evidence>
<dbReference type="KEGG" id="sasa:106564798"/>
<evidence type="ECO:0000259" key="7">
    <source>
        <dbReference type="PROSITE" id="PS50824"/>
    </source>
</evidence>
<dbReference type="Gene3D" id="1.10.533.10">
    <property type="entry name" value="Death Domain, Fas"/>
    <property type="match status" value="4"/>
</dbReference>
<comment type="subcellular location">
    <subcellularLocation>
        <location evidence="1">Cytoplasm</location>
        <location evidence="1">Cytosol</location>
    </subcellularLocation>
</comment>
<protein>
    <submittedName>
        <fullName evidence="10">Uncharacterized protein isoform X1</fullName>
    </submittedName>
</protein>
<gene>
    <name evidence="10" type="primary">LOC106564798</name>
</gene>
<dbReference type="GeneID" id="106564798"/>
<dbReference type="PANTHER" id="PTHR46985:SF2">
    <property type="entry name" value="APOPTOSIS-ASSOCIATED SPECK-LIKE PROTEIN CONTAINING A CARD"/>
    <property type="match status" value="1"/>
</dbReference>
<dbReference type="SUPFAM" id="SSF47986">
    <property type="entry name" value="DEATH domain"/>
    <property type="match status" value="4"/>
</dbReference>
<dbReference type="Pfam" id="PF02758">
    <property type="entry name" value="PYRIN"/>
    <property type="match status" value="3"/>
</dbReference>
<dbReference type="InterPro" id="IPR011029">
    <property type="entry name" value="DEATH-like_dom_sf"/>
</dbReference>
<dbReference type="OrthoDB" id="8891580at2759"/>
<dbReference type="GO" id="GO:0006954">
    <property type="term" value="P:inflammatory response"/>
    <property type="evidence" value="ECO:0007669"/>
    <property type="project" value="UniProtKB-KW"/>
</dbReference>
<keyword evidence="3" id="KW-0399">Innate immunity</keyword>
<keyword evidence="2" id="KW-0963">Cytoplasm</keyword>
<dbReference type="Pfam" id="PF13553">
    <property type="entry name" value="FIIND"/>
    <property type="match status" value="1"/>
</dbReference>
<keyword evidence="5" id="KW-0395">Inflammatory response</keyword>
<evidence type="ECO:0000313" key="10">
    <source>
        <dbReference type="RefSeq" id="XP_013986676.1"/>
    </source>
</evidence>
<feature type="domain" description="FIIND" evidence="8">
    <location>
        <begin position="521"/>
        <end position="806"/>
    </location>
</feature>
<evidence type="ECO:0000256" key="1">
    <source>
        <dbReference type="ARBA" id="ARBA00004514"/>
    </source>
</evidence>
<dbReference type="GO" id="GO:0045087">
    <property type="term" value="P:innate immune response"/>
    <property type="evidence" value="ECO:0007669"/>
    <property type="project" value="UniProtKB-KW"/>
</dbReference>
<evidence type="ECO:0000256" key="2">
    <source>
        <dbReference type="ARBA" id="ARBA00022490"/>
    </source>
</evidence>
<dbReference type="Pfam" id="PF23679">
    <property type="entry name" value="UPA-FIIND"/>
    <property type="match status" value="1"/>
</dbReference>
<name>A0A1S3L6T0_SALSA</name>
<dbReference type="RefSeq" id="XP_013986676.1">
    <property type="nucleotide sequence ID" value="XM_014131201.2"/>
</dbReference>
<dbReference type="InterPro" id="IPR025307">
    <property type="entry name" value="FIIND_dom"/>
</dbReference>
<evidence type="ECO:0000259" key="6">
    <source>
        <dbReference type="PROSITE" id="PS50209"/>
    </source>
</evidence>
<dbReference type="PANTHER" id="PTHR46985">
    <property type="entry name" value="NACHT, LRR AND PYD DOMAINS-CONTAINING PROTEIN 1"/>
    <property type="match status" value="1"/>
</dbReference>
<dbReference type="GO" id="GO:0005829">
    <property type="term" value="C:cytosol"/>
    <property type="evidence" value="ECO:0007669"/>
    <property type="project" value="UniProtKB-SubCell"/>
</dbReference>
<dbReference type="Proteomes" id="UP001652741">
    <property type="component" value="Chromosome ssa12"/>
</dbReference>
<sequence>MSTILYKPSVLRAEELKERSYLGLPSQLLPTLEELSTEELMRFQFYLTGGQLPGLCPVPESQLERADWRKTPQKYSPENAVKITVGILRRMNRNDLIEKLERDHRGGTCLMKGLDRLEEVGVARKRRKRYKPKILTGSLKKRKQEGPTVLSVPNLLLETLEKLSTVNLKRFQWHLTEDVLDKLPPIPESQLKNSNWQDTVDQIMQIYGPEKAVEITVVVLRLLYRNDLAEVLERSHRGAQGALDGKVANDRLDSLRHTDLQVEHGGTCLMRGLDRLEEGGAARKRRKRYKPKILTGSLKKRKQEGPTMLSVPNLLLETLEKLSTVKLKRFQWHLTEDVLDKLPPIPESQLKNSNWQDTVDQIMQIYGPEKAVEITVVVLRLLYRNDLAEVLERSHRGAQGALDGKVANDRLDSLRHTDLQVEHGRAGNRWHTDSRVGDRYAGTDWQRHGVSVPVCSGEKHPSFKKSETTWYVSPGIITPARSTVSCSCSESDLEEEHVQLVGSSSSALDREASDRTAVDSLSKSVTPYQFEPKTCDHENKGTYWFQCPHAGLFQCSITGLVFEMEGEGEVLYWTVPWNRRLLAQRGKRPAGPLFKFTCLQGSVGQLHLPHCELYDQGGCDFLSVAHVTDDKKVEFIDNLELTDTHVIIHVTGFSKYGIVSEECRPISPIDTLVLLFYQLPDVDKRSILKVLLLPSNVVLKEVREERRSSNGDREIYLETTSHCQLTPKQEYTLSTDLTDDHRIKPTKASFVDFQSYENYIPTFQLFMQSIVKEANIFLNENGSDTFVWDGLVWLPASLTEFTSTVLAPPPVTPIPPGRAFITKHRMALETRLGVLRPILLHLQQPDRGVLIDEEREEVLSKTPKTLQNQALLDMVIRKGARAQEHFYQALREADRCLVEDLEEQTA</sequence>
<keyword evidence="9" id="KW-1185">Reference proteome</keyword>
<dbReference type="CDD" id="cd01671">
    <property type="entry name" value="CARD"/>
    <property type="match status" value="1"/>
</dbReference>
<dbReference type="CDD" id="cd08321">
    <property type="entry name" value="Pyrin_ASC-like"/>
    <property type="match status" value="2"/>
</dbReference>
<feature type="domain" description="CARD" evidence="6">
    <location>
        <begin position="818"/>
        <end position="905"/>
    </location>
</feature>
<dbReference type="AlphaFoldDB" id="A0A1S3L6T0"/>
<organism evidence="9 10">
    <name type="scientific">Salmo salar</name>
    <name type="common">Atlantic salmon</name>
    <dbReference type="NCBI Taxonomy" id="8030"/>
    <lineage>
        <taxon>Eukaryota</taxon>
        <taxon>Metazoa</taxon>
        <taxon>Chordata</taxon>
        <taxon>Craniata</taxon>
        <taxon>Vertebrata</taxon>
        <taxon>Euteleostomi</taxon>
        <taxon>Actinopterygii</taxon>
        <taxon>Neopterygii</taxon>
        <taxon>Teleostei</taxon>
        <taxon>Protacanthopterygii</taxon>
        <taxon>Salmoniformes</taxon>
        <taxon>Salmonidae</taxon>
        <taxon>Salmoninae</taxon>
        <taxon>Salmo</taxon>
    </lineage>
</organism>
<evidence type="ECO:0000256" key="3">
    <source>
        <dbReference type="ARBA" id="ARBA00022588"/>
    </source>
</evidence>
<dbReference type="GO" id="GO:0042981">
    <property type="term" value="P:regulation of apoptotic process"/>
    <property type="evidence" value="ECO:0007669"/>
    <property type="project" value="InterPro"/>
</dbReference>
<evidence type="ECO:0000313" key="9">
    <source>
        <dbReference type="Proteomes" id="UP001652741"/>
    </source>
</evidence>
<evidence type="ECO:0000256" key="4">
    <source>
        <dbReference type="ARBA" id="ARBA00022859"/>
    </source>
</evidence>
<accession>A0A1S3L6T0</accession>
<dbReference type="InterPro" id="IPR004020">
    <property type="entry name" value="DAPIN"/>
</dbReference>
<dbReference type="Pfam" id="PF00619">
    <property type="entry name" value="CARD"/>
    <property type="match status" value="1"/>
</dbReference>
<keyword evidence="4" id="KW-0391">Immunity</keyword>
<dbReference type="PROSITE" id="PS50209">
    <property type="entry name" value="CARD"/>
    <property type="match status" value="1"/>
</dbReference>
<dbReference type="InterPro" id="IPR051249">
    <property type="entry name" value="NLRP_Inflammasome"/>
</dbReference>
<proteinExistence type="predicted"/>